<gene>
    <name evidence="2" type="ORF">KV397_15645</name>
</gene>
<protein>
    <submittedName>
        <fullName evidence="2">Uncharacterized protein</fullName>
    </submittedName>
</protein>
<keyword evidence="1" id="KW-0812">Transmembrane</keyword>
<dbReference type="EMBL" id="CP078078">
    <property type="protein sequence ID" value="UPL19620.1"/>
    <property type="molecule type" value="Genomic_DNA"/>
</dbReference>
<accession>A0ABY4J3M8</accession>
<evidence type="ECO:0000256" key="1">
    <source>
        <dbReference type="SAM" id="Phobius"/>
    </source>
</evidence>
<feature type="transmembrane region" description="Helical" evidence="1">
    <location>
        <begin position="9"/>
        <end position="26"/>
    </location>
</feature>
<feature type="transmembrane region" description="Helical" evidence="1">
    <location>
        <begin position="101"/>
        <end position="119"/>
    </location>
</feature>
<evidence type="ECO:0000313" key="2">
    <source>
        <dbReference type="EMBL" id="UPL19620.1"/>
    </source>
</evidence>
<reference evidence="2 3" key="1">
    <citation type="submission" date="2021-06" db="EMBL/GenBank/DDBJ databases">
        <title>Genome-based taxonomic framework of Microbacterium strains isolated from marine environment, the description of four new species and reclassification of four preexisting species.</title>
        <authorList>
            <person name="Lee S.D."/>
            <person name="Kim S.-M."/>
            <person name="Byeon Y.-S."/>
            <person name="Yang H.L."/>
            <person name="Kim I.S."/>
        </authorList>
    </citation>
    <scope>NUCLEOTIDE SEQUENCE [LARGE SCALE GENOMIC DNA]</scope>
    <source>
        <strain evidence="2 3">KSW4-10</strain>
    </source>
</reference>
<evidence type="ECO:0000313" key="3">
    <source>
        <dbReference type="Proteomes" id="UP000830631"/>
    </source>
</evidence>
<dbReference type="Proteomes" id="UP000830631">
    <property type="component" value="Chromosome"/>
</dbReference>
<sequence length="150" mass="15868">MVIIGIRRLLIWALVAGVLYSVFISGSKGFCPGGIDADGGFIDAEGRSVEQAPMCVSLALRPSVFVYVGIALIVLIAIGRVTKASDERAALKTLERAIRGAGLLVAVALVVSHVWFQLIPLEQFSSGSWSVFSPFPLGVIDVVIEPMTGP</sequence>
<feature type="transmembrane region" description="Helical" evidence="1">
    <location>
        <begin position="64"/>
        <end position="81"/>
    </location>
</feature>
<keyword evidence="1" id="KW-0472">Membrane</keyword>
<keyword evidence="3" id="KW-1185">Reference proteome</keyword>
<keyword evidence="1" id="KW-1133">Transmembrane helix</keyword>
<organism evidence="2 3">
    <name type="scientific">Microbacterium aurugineum</name>
    <dbReference type="NCBI Taxonomy" id="2851642"/>
    <lineage>
        <taxon>Bacteria</taxon>
        <taxon>Bacillati</taxon>
        <taxon>Actinomycetota</taxon>
        <taxon>Actinomycetes</taxon>
        <taxon>Micrococcales</taxon>
        <taxon>Microbacteriaceae</taxon>
        <taxon>Microbacterium</taxon>
    </lineage>
</organism>
<name>A0ABY4J3M8_9MICO</name>
<proteinExistence type="predicted"/>